<evidence type="ECO:0000313" key="1">
    <source>
        <dbReference type="EMBL" id="TWI41059.1"/>
    </source>
</evidence>
<name>A0A562P9I7_9HYPH</name>
<dbReference type="RefSeq" id="WP_208760104.1">
    <property type="nucleotide sequence ID" value="NZ_BSPF01000022.1"/>
</dbReference>
<protein>
    <recommendedName>
        <fullName evidence="3">ATP-dependent endonuclease of OLD family</fullName>
    </recommendedName>
</protein>
<dbReference type="Proteomes" id="UP000317122">
    <property type="component" value="Unassembled WGS sequence"/>
</dbReference>
<evidence type="ECO:0000313" key="2">
    <source>
        <dbReference type="Proteomes" id="UP000317122"/>
    </source>
</evidence>
<comment type="caution">
    <text evidence="1">The sequence shown here is derived from an EMBL/GenBank/DDBJ whole genome shotgun (WGS) entry which is preliminary data.</text>
</comment>
<dbReference type="EMBL" id="VLKT01000005">
    <property type="protein sequence ID" value="TWI41059.1"/>
    <property type="molecule type" value="Genomic_DNA"/>
</dbReference>
<organism evidence="1 2">
    <name type="scientific">Mesorhizobium tianshanense</name>
    <dbReference type="NCBI Taxonomy" id="39844"/>
    <lineage>
        <taxon>Bacteria</taxon>
        <taxon>Pseudomonadati</taxon>
        <taxon>Pseudomonadota</taxon>
        <taxon>Alphaproteobacteria</taxon>
        <taxon>Hyphomicrobiales</taxon>
        <taxon>Phyllobacteriaceae</taxon>
        <taxon>Mesorhizobium</taxon>
    </lineage>
</organism>
<proteinExistence type="predicted"/>
<accession>A0A562P9I7</accession>
<evidence type="ECO:0008006" key="3">
    <source>
        <dbReference type="Google" id="ProtNLM"/>
    </source>
</evidence>
<reference evidence="1 2" key="1">
    <citation type="journal article" date="2015" name="Stand. Genomic Sci.">
        <title>Genomic Encyclopedia of Bacterial and Archaeal Type Strains, Phase III: the genomes of soil and plant-associated and newly described type strains.</title>
        <authorList>
            <person name="Whitman W.B."/>
            <person name="Woyke T."/>
            <person name="Klenk H.P."/>
            <person name="Zhou Y."/>
            <person name="Lilburn T.G."/>
            <person name="Beck B.J."/>
            <person name="De Vos P."/>
            <person name="Vandamme P."/>
            <person name="Eisen J.A."/>
            <person name="Garrity G."/>
            <person name="Hugenholtz P."/>
            <person name="Kyrpides N.C."/>
        </authorList>
    </citation>
    <scope>NUCLEOTIDE SEQUENCE [LARGE SCALE GENOMIC DNA]</scope>
    <source>
        <strain evidence="1 2">CGMCC 1.2546</strain>
    </source>
</reference>
<gene>
    <name evidence="1" type="ORF">IQ26_00995</name>
</gene>
<keyword evidence="2" id="KW-1185">Reference proteome</keyword>
<sequence length="227" mass="24672">MAVIELSLGLTGDMSGLLGTRQTLIVEGGDDALILHKLSGILRGEGKAHLSDRVYLWPARGAPKTPMYADFAVGQGWDSGVLLDTDPEGLAAEKKIEELTLKGLAAAQKARFRVLMLGNAAGIKQTDAAIEDLFDDQFYIDCVNAAFGIAIKAEDLPADGSDMIARRIETVLTQRYGHKELDKRRVMGEILRRFDAWEKVSDLPKDTVARAEKLFKAINTAFEGAPG</sequence>
<dbReference type="AlphaFoldDB" id="A0A562P9I7"/>